<evidence type="ECO:0000313" key="3">
    <source>
        <dbReference type="Proteomes" id="UP001234216"/>
    </source>
</evidence>
<comment type="caution">
    <text evidence="2">The sequence shown here is derived from an EMBL/GenBank/DDBJ whole genome shotgun (WGS) entry which is preliminary data.</text>
</comment>
<evidence type="ECO:0000313" key="2">
    <source>
        <dbReference type="EMBL" id="MDQ0904321.1"/>
    </source>
</evidence>
<gene>
    <name evidence="2" type="ORF">QFZ22_000306</name>
</gene>
<dbReference type="Proteomes" id="UP001234216">
    <property type="component" value="Unassembled WGS sequence"/>
</dbReference>
<dbReference type="AlphaFoldDB" id="A0AAW8F2P7"/>
<proteinExistence type="predicted"/>
<reference evidence="2" key="1">
    <citation type="submission" date="2023-07" db="EMBL/GenBank/DDBJ databases">
        <title>Comparative genomics of wheat-associated soil bacteria to identify genetic determinants of phenazine resistance.</title>
        <authorList>
            <person name="Mouncey N."/>
        </authorList>
    </citation>
    <scope>NUCLEOTIDE SEQUENCE</scope>
    <source>
        <strain evidence="2">V4I22</strain>
    </source>
</reference>
<feature type="region of interest" description="Disordered" evidence="1">
    <location>
        <begin position="1"/>
        <end position="60"/>
    </location>
</feature>
<sequence>MATKMIAARVSRSPARGRPPPCGRFTSVGGTTRRNNTHNSSGTNRNRLARHQPHGQDEQEDLARTLMTAALVPGRRPASRAGVIRRRASG</sequence>
<feature type="compositionally biased region" description="Polar residues" evidence="1">
    <location>
        <begin position="28"/>
        <end position="46"/>
    </location>
</feature>
<protein>
    <submittedName>
        <fullName evidence="2">Uncharacterized protein</fullName>
    </submittedName>
</protein>
<evidence type="ECO:0000256" key="1">
    <source>
        <dbReference type="SAM" id="MobiDB-lite"/>
    </source>
</evidence>
<dbReference type="RefSeq" id="WP_306971934.1">
    <property type="nucleotide sequence ID" value="NZ_JAUSZV010000001.1"/>
</dbReference>
<name>A0AAW8F2P7_9ACTN</name>
<organism evidence="2 3">
    <name type="scientific">Streptomyces canus</name>
    <dbReference type="NCBI Taxonomy" id="58343"/>
    <lineage>
        <taxon>Bacteria</taxon>
        <taxon>Bacillati</taxon>
        <taxon>Actinomycetota</taxon>
        <taxon>Actinomycetes</taxon>
        <taxon>Kitasatosporales</taxon>
        <taxon>Streptomycetaceae</taxon>
        <taxon>Streptomyces</taxon>
        <taxon>Streptomyces aurantiacus group</taxon>
    </lineage>
</organism>
<dbReference type="EMBL" id="JAUSZV010000001">
    <property type="protein sequence ID" value="MDQ0904321.1"/>
    <property type="molecule type" value="Genomic_DNA"/>
</dbReference>
<accession>A0AAW8F2P7</accession>